<organism evidence="2 4">
    <name type="scientific">Aquisalinus luteolus</name>
    <dbReference type="NCBI Taxonomy" id="1566827"/>
    <lineage>
        <taxon>Bacteria</taxon>
        <taxon>Pseudomonadati</taxon>
        <taxon>Pseudomonadota</taxon>
        <taxon>Alphaproteobacteria</taxon>
        <taxon>Parvularculales</taxon>
        <taxon>Parvularculaceae</taxon>
        <taxon>Aquisalinus</taxon>
    </lineage>
</organism>
<proteinExistence type="predicted"/>
<dbReference type="InterPro" id="IPR038740">
    <property type="entry name" value="BioF2-like_GNAT_dom"/>
</dbReference>
<dbReference type="SUPFAM" id="SSF55729">
    <property type="entry name" value="Acyl-CoA N-acyltransferases (Nat)"/>
    <property type="match status" value="1"/>
</dbReference>
<dbReference type="Pfam" id="PF13480">
    <property type="entry name" value="Acetyltransf_6"/>
    <property type="match status" value="1"/>
</dbReference>
<sequence length="370" mass="41424">MSVELSITPLDDANGFVSAWRDLYQRAGKRSFFQSPEWIDTWIRQAKDKAELHVVRATQGGMVLLLGIVGLSKSGRVPLLSLREARLGEAANEAIDSVYVEYNDFLQAALAQPDLSSLAWRAVFDHFPGIDSFVIRNGTVGCVSAMSEAALSRDFTIRVIREEHSWICPLAGLREDGKTVLSSLSSNSRKQVERSARLYEERGALAIHVPGTPEEWSASWMRLEALHAATWEARGGAGVFANQQLTEFHAALRQNYPDSVALTELRAGDQTLGVLYNFLHEGRVMNYQSGFQYEEDNRLKPGLLTHVMVAQHYLDQGYEIYDMLVGDVRYKQSLGEMGERMSLVEAVRPGWRQSAVSLARSVRESLKRQS</sequence>
<dbReference type="Proteomes" id="UP000621856">
    <property type="component" value="Unassembled WGS sequence"/>
</dbReference>
<keyword evidence="5" id="KW-1185">Reference proteome</keyword>
<accession>A0A8J3A1D6</accession>
<evidence type="ECO:0000313" key="4">
    <source>
        <dbReference type="Proteomes" id="UP000621856"/>
    </source>
</evidence>
<dbReference type="Proteomes" id="UP000818603">
    <property type="component" value="Unassembled WGS sequence"/>
</dbReference>
<evidence type="ECO:0000259" key="1">
    <source>
        <dbReference type="Pfam" id="PF13480"/>
    </source>
</evidence>
<reference evidence="2" key="3">
    <citation type="submission" date="2020-09" db="EMBL/GenBank/DDBJ databases">
        <authorList>
            <person name="Sun Q."/>
            <person name="Zhou Y."/>
        </authorList>
    </citation>
    <scope>NUCLEOTIDE SEQUENCE</scope>
    <source>
        <strain evidence="2">CGMCC 1.14984</strain>
    </source>
</reference>
<protein>
    <submittedName>
        <fullName evidence="3">GNAT family N-acetyltransferase</fullName>
    </submittedName>
</protein>
<dbReference type="AlphaFoldDB" id="A0A8J3A1D6"/>
<dbReference type="EMBL" id="BMGZ01000001">
    <property type="protein sequence ID" value="GGH95628.1"/>
    <property type="molecule type" value="Genomic_DNA"/>
</dbReference>
<name>A0A8J3A1D6_9PROT</name>
<feature type="domain" description="BioF2-like acetyltransferase" evidence="1">
    <location>
        <begin position="186"/>
        <end position="332"/>
    </location>
</feature>
<dbReference type="EMBL" id="VCJR02000001">
    <property type="protein sequence ID" value="NHK27501.1"/>
    <property type="molecule type" value="Genomic_DNA"/>
</dbReference>
<evidence type="ECO:0000313" key="5">
    <source>
        <dbReference type="Proteomes" id="UP000818603"/>
    </source>
</evidence>
<reference evidence="2" key="1">
    <citation type="journal article" date="2014" name="Int. J. Syst. Evol. Microbiol.">
        <title>Complete genome sequence of Corynebacterium casei LMG S-19264T (=DSM 44701T), isolated from a smear-ripened cheese.</title>
        <authorList>
            <consortium name="US DOE Joint Genome Institute (JGI-PGF)"/>
            <person name="Walter F."/>
            <person name="Albersmeier A."/>
            <person name="Kalinowski J."/>
            <person name="Ruckert C."/>
        </authorList>
    </citation>
    <scope>NUCLEOTIDE SEQUENCE</scope>
    <source>
        <strain evidence="2">CGMCC 1.14984</strain>
    </source>
</reference>
<gene>
    <name evidence="3" type="ORF">FF098_006255</name>
    <name evidence="2" type="ORF">GCM10011355_12620</name>
</gene>
<evidence type="ECO:0000313" key="2">
    <source>
        <dbReference type="EMBL" id="GGH95628.1"/>
    </source>
</evidence>
<dbReference type="InterPro" id="IPR016181">
    <property type="entry name" value="Acyl_CoA_acyltransferase"/>
</dbReference>
<reference evidence="3 5" key="2">
    <citation type="submission" date="2020-02" db="EMBL/GenBank/DDBJ databases">
        <title>Genome sequence of Parvularcula flava strain NH6-79.</title>
        <authorList>
            <person name="Abdul Karim M.H."/>
            <person name="Lam M.Q."/>
            <person name="Chen S.J."/>
            <person name="Yahya A."/>
            <person name="Shahir S."/>
            <person name="Shamsir M.S."/>
            <person name="Chong C.S."/>
        </authorList>
    </citation>
    <scope>NUCLEOTIDE SEQUENCE [LARGE SCALE GENOMIC DNA]</scope>
    <source>
        <strain evidence="3 5">NH6-79</strain>
    </source>
</reference>
<evidence type="ECO:0000313" key="3">
    <source>
        <dbReference type="EMBL" id="NHK27501.1"/>
    </source>
</evidence>
<dbReference type="Gene3D" id="3.40.630.30">
    <property type="match status" value="1"/>
</dbReference>
<comment type="caution">
    <text evidence="2">The sequence shown here is derived from an EMBL/GenBank/DDBJ whole genome shotgun (WGS) entry which is preliminary data.</text>
</comment>
<dbReference type="RefSeq" id="WP_155138507.1">
    <property type="nucleotide sequence ID" value="NZ_BMGZ01000001.1"/>
</dbReference>